<dbReference type="Proteomes" id="UP000663874">
    <property type="component" value="Unassembled WGS sequence"/>
</dbReference>
<gene>
    <name evidence="2" type="ORF">FNK824_LOCUS39095</name>
</gene>
<feature type="non-terminal residue" evidence="2">
    <location>
        <position position="75"/>
    </location>
</feature>
<reference evidence="2" key="1">
    <citation type="submission" date="2021-02" db="EMBL/GenBank/DDBJ databases">
        <authorList>
            <person name="Nowell W R."/>
        </authorList>
    </citation>
    <scope>NUCLEOTIDE SEQUENCE</scope>
</reference>
<name>A0A820FCG8_9BILA</name>
<comment type="caution">
    <text evidence="2">The sequence shown here is derived from an EMBL/GenBank/DDBJ whole genome shotgun (WGS) entry which is preliminary data.</text>
</comment>
<dbReference type="Gene3D" id="4.10.400.10">
    <property type="entry name" value="Low-density Lipoprotein Receptor"/>
    <property type="match status" value="1"/>
</dbReference>
<dbReference type="InterPro" id="IPR002172">
    <property type="entry name" value="LDrepeatLR_classA_rpt"/>
</dbReference>
<evidence type="ECO:0000313" key="2">
    <source>
        <dbReference type="EMBL" id="CAF4261608.1"/>
    </source>
</evidence>
<dbReference type="AlphaFoldDB" id="A0A820FCG8"/>
<dbReference type="SMART" id="SM00192">
    <property type="entry name" value="LDLa"/>
    <property type="match status" value="1"/>
</dbReference>
<dbReference type="SUPFAM" id="SSF57424">
    <property type="entry name" value="LDL receptor-like module"/>
    <property type="match status" value="1"/>
</dbReference>
<protein>
    <submittedName>
        <fullName evidence="2">Uncharacterized protein</fullName>
    </submittedName>
</protein>
<dbReference type="Pfam" id="PF00057">
    <property type="entry name" value="Ldl_recept_a"/>
    <property type="match status" value="1"/>
</dbReference>
<dbReference type="EMBL" id="CAJOBE010024244">
    <property type="protein sequence ID" value="CAF4261608.1"/>
    <property type="molecule type" value="Genomic_DNA"/>
</dbReference>
<sequence length="75" mass="8816">MWCQVLETTKCAKDEYRCHYGGQCIPLEFLRDSRVSVDCLDASDEPEFFAVPIYPSFNWKCINIPTFRCEERTGR</sequence>
<evidence type="ECO:0000256" key="1">
    <source>
        <dbReference type="ARBA" id="ARBA00023157"/>
    </source>
</evidence>
<evidence type="ECO:0000313" key="3">
    <source>
        <dbReference type="Proteomes" id="UP000663874"/>
    </source>
</evidence>
<organism evidence="2 3">
    <name type="scientific">Rotaria sordida</name>
    <dbReference type="NCBI Taxonomy" id="392033"/>
    <lineage>
        <taxon>Eukaryota</taxon>
        <taxon>Metazoa</taxon>
        <taxon>Spiralia</taxon>
        <taxon>Gnathifera</taxon>
        <taxon>Rotifera</taxon>
        <taxon>Eurotatoria</taxon>
        <taxon>Bdelloidea</taxon>
        <taxon>Philodinida</taxon>
        <taxon>Philodinidae</taxon>
        <taxon>Rotaria</taxon>
    </lineage>
</organism>
<dbReference type="InterPro" id="IPR036055">
    <property type="entry name" value="LDL_receptor-like_sf"/>
</dbReference>
<keyword evidence="1" id="KW-1015">Disulfide bond</keyword>
<accession>A0A820FCG8</accession>
<proteinExistence type="predicted"/>